<dbReference type="AlphaFoldDB" id="A0A401RK47"/>
<dbReference type="InterPro" id="IPR020475">
    <property type="entry name" value="Endothelin"/>
</dbReference>
<evidence type="ECO:0000313" key="10">
    <source>
        <dbReference type="Proteomes" id="UP000287033"/>
    </source>
</evidence>
<dbReference type="PANTHER" id="PTHR13874:SF12">
    <property type="entry name" value="ENDOTHELIN-3A"/>
    <property type="match status" value="1"/>
</dbReference>
<dbReference type="InterPro" id="IPR019764">
    <property type="entry name" value="Endothelin_toxin_CS"/>
</dbReference>
<proteinExistence type="inferred from homology"/>
<dbReference type="InterPro" id="IPR001928">
    <property type="entry name" value="Endothln-like_toxin"/>
</dbReference>
<comment type="caution">
    <text evidence="9">The sequence shown here is derived from an EMBL/GenBank/DDBJ whole genome shotgun (WGS) entry which is preliminary data.</text>
</comment>
<dbReference type="GO" id="GO:0005179">
    <property type="term" value="F:hormone activity"/>
    <property type="evidence" value="ECO:0007669"/>
    <property type="project" value="TreeGrafter"/>
</dbReference>
<evidence type="ECO:0000313" key="9">
    <source>
        <dbReference type="EMBL" id="GCC18484.1"/>
    </source>
</evidence>
<name>A0A401RK47_CHIPU</name>
<evidence type="ECO:0000256" key="5">
    <source>
        <dbReference type="ARBA" id="ARBA00023322"/>
    </source>
</evidence>
<evidence type="ECO:0000259" key="8">
    <source>
        <dbReference type="SMART" id="SM00272"/>
    </source>
</evidence>
<evidence type="ECO:0000256" key="4">
    <source>
        <dbReference type="ARBA" id="ARBA00022858"/>
    </source>
</evidence>
<feature type="chain" id="PRO_5019410903" description="Endothelin-like toxin domain-containing protein" evidence="7">
    <location>
        <begin position="24"/>
        <end position="159"/>
    </location>
</feature>
<feature type="signal peptide" evidence="7">
    <location>
        <begin position="1"/>
        <end position="23"/>
    </location>
</feature>
<feature type="domain" description="Endothelin-like toxin" evidence="8">
    <location>
        <begin position="53"/>
        <end position="74"/>
    </location>
</feature>
<dbReference type="Proteomes" id="UP000287033">
    <property type="component" value="Unassembled WGS sequence"/>
</dbReference>
<dbReference type="GO" id="GO:0014826">
    <property type="term" value="P:vein smooth muscle contraction"/>
    <property type="evidence" value="ECO:0007669"/>
    <property type="project" value="TreeGrafter"/>
</dbReference>
<dbReference type="EMBL" id="BEZZ01001423">
    <property type="protein sequence ID" value="GCC18484.1"/>
    <property type="molecule type" value="Genomic_DNA"/>
</dbReference>
<comment type="similarity">
    <text evidence="2">Belongs to the endothelin/sarafotoxin family.</text>
</comment>
<dbReference type="GO" id="GO:0019229">
    <property type="term" value="P:regulation of vasoconstriction"/>
    <property type="evidence" value="ECO:0007669"/>
    <property type="project" value="InterPro"/>
</dbReference>
<keyword evidence="3" id="KW-0964">Secreted</keyword>
<dbReference type="GO" id="GO:0005615">
    <property type="term" value="C:extracellular space"/>
    <property type="evidence" value="ECO:0007669"/>
    <property type="project" value="TreeGrafter"/>
</dbReference>
<accession>A0A401RK47</accession>
<dbReference type="Pfam" id="PF00322">
    <property type="entry name" value="Endothelin"/>
    <property type="match status" value="1"/>
</dbReference>
<feature type="domain" description="Endothelin-like toxin" evidence="8">
    <location>
        <begin position="99"/>
        <end position="120"/>
    </location>
</feature>
<feature type="region of interest" description="Disordered" evidence="6">
    <location>
        <begin position="130"/>
        <end position="159"/>
    </location>
</feature>
<keyword evidence="7" id="KW-0732">Signal</keyword>
<evidence type="ECO:0000256" key="2">
    <source>
        <dbReference type="ARBA" id="ARBA00010959"/>
    </source>
</evidence>
<evidence type="ECO:0000256" key="3">
    <source>
        <dbReference type="ARBA" id="ARBA00022525"/>
    </source>
</evidence>
<keyword evidence="4" id="KW-0838">Vasoactive</keyword>
<organism evidence="9 10">
    <name type="scientific">Chiloscyllium punctatum</name>
    <name type="common">Brownbanded bambooshark</name>
    <name type="synonym">Hemiscyllium punctatum</name>
    <dbReference type="NCBI Taxonomy" id="137246"/>
    <lineage>
        <taxon>Eukaryota</taxon>
        <taxon>Metazoa</taxon>
        <taxon>Chordata</taxon>
        <taxon>Craniata</taxon>
        <taxon>Vertebrata</taxon>
        <taxon>Chondrichthyes</taxon>
        <taxon>Elasmobranchii</taxon>
        <taxon>Galeomorphii</taxon>
        <taxon>Galeoidea</taxon>
        <taxon>Orectolobiformes</taxon>
        <taxon>Hemiscylliidae</taxon>
        <taxon>Chiloscyllium</taxon>
    </lineage>
</organism>
<dbReference type="OrthoDB" id="9943124at2759"/>
<evidence type="ECO:0000256" key="6">
    <source>
        <dbReference type="SAM" id="MobiDB-lite"/>
    </source>
</evidence>
<evidence type="ECO:0000256" key="7">
    <source>
        <dbReference type="SAM" id="SignalP"/>
    </source>
</evidence>
<comment type="subcellular location">
    <subcellularLocation>
        <location evidence="1">Secreted</location>
    </subcellularLocation>
</comment>
<dbReference type="PANTHER" id="PTHR13874">
    <property type="entry name" value="ENDOTHELIN"/>
    <property type="match status" value="1"/>
</dbReference>
<dbReference type="SMART" id="SM00272">
    <property type="entry name" value="END"/>
    <property type="match status" value="2"/>
</dbReference>
<dbReference type="PROSITE" id="PS00270">
    <property type="entry name" value="ENDOTHELIN"/>
    <property type="match status" value="2"/>
</dbReference>
<reference evidence="9 10" key="1">
    <citation type="journal article" date="2018" name="Nat. Ecol. Evol.">
        <title>Shark genomes provide insights into elasmobranch evolution and the origin of vertebrates.</title>
        <authorList>
            <person name="Hara Y"/>
            <person name="Yamaguchi K"/>
            <person name="Onimaru K"/>
            <person name="Kadota M"/>
            <person name="Koyanagi M"/>
            <person name="Keeley SD"/>
            <person name="Tatsumi K"/>
            <person name="Tanaka K"/>
            <person name="Motone F"/>
            <person name="Kageyama Y"/>
            <person name="Nozu R"/>
            <person name="Adachi N"/>
            <person name="Nishimura O"/>
            <person name="Nakagawa R"/>
            <person name="Tanegashima C"/>
            <person name="Kiyatake I"/>
            <person name="Matsumoto R"/>
            <person name="Murakumo K"/>
            <person name="Nishida K"/>
            <person name="Terakita A"/>
            <person name="Kuratani S"/>
            <person name="Sato K"/>
            <person name="Hyodo S Kuraku.S."/>
        </authorList>
    </citation>
    <scope>NUCLEOTIDE SEQUENCE [LARGE SCALE GENOMIC DNA]</scope>
</reference>
<dbReference type="GO" id="GO:0003100">
    <property type="term" value="P:regulation of systemic arterial blood pressure by endothelin"/>
    <property type="evidence" value="ECO:0007669"/>
    <property type="project" value="TreeGrafter"/>
</dbReference>
<dbReference type="GO" id="GO:0031708">
    <property type="term" value="F:endothelin B receptor binding"/>
    <property type="evidence" value="ECO:0007669"/>
    <property type="project" value="TreeGrafter"/>
</dbReference>
<dbReference type="GO" id="GO:0006874">
    <property type="term" value="P:intracellular calcium ion homeostasis"/>
    <property type="evidence" value="ECO:0007669"/>
    <property type="project" value="TreeGrafter"/>
</dbReference>
<keyword evidence="10" id="KW-1185">Reference proteome</keyword>
<sequence>MNFFTLSVLVLTLQPPLTPEGSSEPLAGALAGSEIDSDQGLREVHSSLHREKRCSCSNMQDTECVYFCHVGIVWVNTPGQVVPYGLGNAAKLRKRELTRCFCTKGKDAECRTFCQSPSRVPRRHVGDVGVGISRKAAGKSMRRARSEKGQRAPLQELES</sequence>
<gene>
    <name evidence="9" type="ORF">chiPu_0017954</name>
</gene>
<dbReference type="PRINTS" id="PR00365">
    <property type="entry name" value="ENDOTHELIN"/>
</dbReference>
<dbReference type="STRING" id="137246.A0A401RK47"/>
<evidence type="ECO:0000256" key="1">
    <source>
        <dbReference type="ARBA" id="ARBA00004613"/>
    </source>
</evidence>
<keyword evidence="5" id="KW-0839">Vasoconstrictor</keyword>
<protein>
    <recommendedName>
        <fullName evidence="8">Endothelin-like toxin domain-containing protein</fullName>
    </recommendedName>
</protein>